<proteinExistence type="predicted"/>
<evidence type="ECO:0000313" key="2">
    <source>
        <dbReference type="Proteomes" id="UP000077552"/>
    </source>
</evidence>
<dbReference type="Pfam" id="PF19777">
    <property type="entry name" value="DUF6263"/>
    <property type="match status" value="1"/>
</dbReference>
<dbReference type="Proteomes" id="UP000077552">
    <property type="component" value="Unassembled WGS sequence"/>
</dbReference>
<sequence length="297" mass="33599">MKSVIYLILFLNILGLQTITAQEKLQYNLKKDDVFRIEQNAVQNIVQKMDSIEHQMTNTIGGIFLMKVVNIIDGKYVFEVNFEKFKFKTESDIYGILSDVDTDVPPADEEDIMAKVFQGLIGPKFRMVMLKTGQIESLTGTENLIENMIKQVEMGDEATNSLIKETFEKEFNNQDMLESLQQFTFIYPEVKVKVNQTWTNNYTGPVNAENTWKLVSYSKDDAIVLSANSTVVMETKDDSVIMKLTGNQQTEATSSASSGFIKTMEVNQETEGATIVPEIDNNEIPTSLTSKITYKLL</sequence>
<organism evidence="1 2">
    <name type="scientific">Aequorivita soesokkakensis</name>
    <dbReference type="NCBI Taxonomy" id="1385699"/>
    <lineage>
        <taxon>Bacteria</taxon>
        <taxon>Pseudomonadati</taxon>
        <taxon>Bacteroidota</taxon>
        <taxon>Flavobacteriia</taxon>
        <taxon>Flavobacteriales</taxon>
        <taxon>Flavobacteriaceae</taxon>
        <taxon>Aequorivita</taxon>
    </lineage>
</organism>
<comment type="caution">
    <text evidence="1">The sequence shown here is derived from an EMBL/GenBank/DDBJ whole genome shotgun (WGS) entry which is preliminary data.</text>
</comment>
<keyword evidence="2" id="KW-1185">Reference proteome</keyword>
<gene>
    <name evidence="1" type="ORF">A7A78_01870</name>
</gene>
<dbReference type="InterPro" id="IPR046230">
    <property type="entry name" value="DUF6263"/>
</dbReference>
<dbReference type="EMBL" id="LXIE01000001">
    <property type="protein sequence ID" value="OAD92681.1"/>
    <property type="molecule type" value="Genomic_DNA"/>
</dbReference>
<dbReference type="AlphaFoldDB" id="A0A1A9LIY2"/>
<evidence type="ECO:0000313" key="1">
    <source>
        <dbReference type="EMBL" id="OAD92681.1"/>
    </source>
</evidence>
<reference evidence="1 2" key="1">
    <citation type="submission" date="2016-05" db="EMBL/GenBank/DDBJ databases">
        <title>Genome sequencing of Vitellibacter soesokkakensis RSSK-12.</title>
        <authorList>
            <person name="Thevarajoo S."/>
            <person name="Selvaratnam C."/>
            <person name="Goh K.M."/>
            <person name="Chan K.-G."/>
            <person name="Chong C.S."/>
        </authorList>
    </citation>
    <scope>NUCLEOTIDE SEQUENCE [LARGE SCALE GENOMIC DNA]</scope>
    <source>
        <strain evidence="1 2">RSSK-12</strain>
    </source>
</reference>
<name>A0A1A9LIY2_9FLAO</name>
<dbReference type="RefSeq" id="WP_068760676.1">
    <property type="nucleotide sequence ID" value="NZ_LXIE01000001.1"/>
</dbReference>
<dbReference type="STRING" id="1385699.A7A78_01870"/>
<accession>A0A1A9LIY2</accession>
<protein>
    <submittedName>
        <fullName evidence="1">Uncharacterized protein</fullName>
    </submittedName>
</protein>
<dbReference type="OrthoDB" id="3034330at2"/>